<feature type="region of interest" description="Disordered" evidence="1">
    <location>
        <begin position="74"/>
        <end position="95"/>
    </location>
</feature>
<organism evidence="3 4">
    <name type="scientific">Cyclostephanos tholiformis</name>
    <dbReference type="NCBI Taxonomy" id="382380"/>
    <lineage>
        <taxon>Eukaryota</taxon>
        <taxon>Sar</taxon>
        <taxon>Stramenopiles</taxon>
        <taxon>Ochrophyta</taxon>
        <taxon>Bacillariophyta</taxon>
        <taxon>Coscinodiscophyceae</taxon>
        <taxon>Thalassiosirophycidae</taxon>
        <taxon>Stephanodiscales</taxon>
        <taxon>Stephanodiscaceae</taxon>
        <taxon>Cyclostephanos</taxon>
    </lineage>
</organism>
<feature type="transmembrane region" description="Helical" evidence="2">
    <location>
        <begin position="20"/>
        <end position="42"/>
    </location>
</feature>
<dbReference type="EMBL" id="JALLPB020000029">
    <property type="protein sequence ID" value="KAL3823808.1"/>
    <property type="molecule type" value="Genomic_DNA"/>
</dbReference>
<dbReference type="Proteomes" id="UP001530377">
    <property type="component" value="Unassembled WGS sequence"/>
</dbReference>
<evidence type="ECO:0000256" key="2">
    <source>
        <dbReference type="SAM" id="Phobius"/>
    </source>
</evidence>
<comment type="caution">
    <text evidence="3">The sequence shown here is derived from an EMBL/GenBank/DDBJ whole genome shotgun (WGS) entry which is preliminary data.</text>
</comment>
<evidence type="ECO:0000313" key="4">
    <source>
        <dbReference type="Proteomes" id="UP001530377"/>
    </source>
</evidence>
<reference evidence="3 4" key="1">
    <citation type="submission" date="2024-10" db="EMBL/GenBank/DDBJ databases">
        <title>Updated reference genomes for cyclostephanoid diatoms.</title>
        <authorList>
            <person name="Roberts W.R."/>
            <person name="Alverson A.J."/>
        </authorList>
    </citation>
    <scope>NUCLEOTIDE SEQUENCE [LARGE SCALE GENOMIC DNA]</scope>
    <source>
        <strain evidence="3 4">AJA228-03</strain>
    </source>
</reference>
<accession>A0ABD3SH50</accession>
<keyword evidence="2" id="KW-0812">Transmembrane</keyword>
<keyword evidence="2" id="KW-0472">Membrane</keyword>
<feature type="region of interest" description="Disordered" evidence="1">
    <location>
        <begin position="153"/>
        <end position="173"/>
    </location>
</feature>
<evidence type="ECO:0000313" key="3">
    <source>
        <dbReference type="EMBL" id="KAL3823808.1"/>
    </source>
</evidence>
<gene>
    <name evidence="3" type="ORF">ACHAXA_011595</name>
</gene>
<dbReference type="Pfam" id="PF06945">
    <property type="entry name" value="DUF1289"/>
    <property type="match status" value="1"/>
</dbReference>
<dbReference type="InterPro" id="IPR010710">
    <property type="entry name" value="DUF1289"/>
</dbReference>
<name>A0ABD3SH50_9STRA</name>
<proteinExistence type="predicted"/>
<evidence type="ECO:0000256" key="1">
    <source>
        <dbReference type="SAM" id="MobiDB-lite"/>
    </source>
</evidence>
<feature type="compositionally biased region" description="Acidic residues" evidence="1">
    <location>
        <begin position="156"/>
        <end position="171"/>
    </location>
</feature>
<keyword evidence="2" id="KW-1133">Transmembrane helix</keyword>
<sequence>MLRRPRPLPPPPTMRHHFFALANIIAMLLLPMAAFEGAIALLPRPHHRHHDNRRIHRAAARRGTNSRNMFNLARSLTDPPRSHEGGSNAENGHSSGVVVPASPCIRICRYNPAFYGGRVCIGCFRETYEIGNWQSMTAREKSLTLMDAIDRRTNNENDEGDRDDDDDDLDDAFGGAITVDELKRQYSYWSDMDG</sequence>
<dbReference type="AlphaFoldDB" id="A0ABD3SH50"/>
<protein>
    <submittedName>
        <fullName evidence="3">Uncharacterized protein</fullName>
    </submittedName>
</protein>
<keyword evidence="4" id="KW-1185">Reference proteome</keyword>